<evidence type="ECO:0000259" key="6">
    <source>
        <dbReference type="PROSITE" id="PS50103"/>
    </source>
</evidence>
<sequence length="1066" mass="115984">MDSGPAHNVGNSHLHHGDNGTNFGVDFLGSLQNFANNGDQDDMQQYFHPDLFDTGSQDFNSSLQQQPQQQPQQSHQSSYSSPAFSQNVAQRTQSPAMPNYNQSQQYSQHSQYGQQMYPDHRGLFQPQYDPRIFQQQPSHSPSPLDQYPFTGQNYTPQSHQGQLNIQPRPSPSPAPQYPPRQQQYSPFMTFDSRGPTLPQRQDADLIQFANFQNPGQGPSTSFVNPSMLNAEPNNPNGHYGSAAQRQAQQQYYQGLPPVQQQQIPGMSQTLQPNAMQAALSQFAPVAGIKPGMKDPNAPKKPRGRPRKDGSIPGVDGGSGSASSSDLEIEDEEPEPAPAMISVSPPTDERVRAVFNAVKAVWYPRNKTAPVEKIKSGVVDFGETIKTLRDAWKARNESLKKAEHEGSSTAADAPRLKAEVAQYRQTMENLINKSMLFAHPAIIRSLGENLYTLSALYSFLLDRVTAVDYESPLLLATLKLAETFATLDEEKLESSKWIKALQRVSKKASGETKILAQQIMDNAKAATARNKKAAELKGAGETAAGVKRAREGEVAGPAAKKMVKPSSKPLALQNAEKRRAQEAAEAAKKGKTGSATTGGTLITPAAAKPKAPLAATKAASFASLMSASKKPGTTNAERLAAVKKDGVTPALQQVRKEPVKRESPPASGVPAPIAAAAASKGSSFLSGLFSQEKKEVKPKKEDEALNETPEEKTKRLRKESRRKLRVSWKHDNELVETRFFTHDPEEEIKRGDSAMKDAGDTGKEGEMLKRSMAIDDEDDSEEEGDFDPDSYTEPDEVDFSELASEECDPALNGIKHGGTMVAESKSKEAQDKLEETSIMTIYATASDRPETPKEPVDEGDDDFTPIDEFGEPEERVRAREKDMYARRRFQGGFGSDGHADFGTTLQAMAGEASAQHAAPSTPSNNTDLLAQLRAIGILQQPAAQPAPAPAPAPAAAPAPFDLSQLVASVAGQGNAQTYQAPAQQLPPDTANTLQAIMAKLQQTQSAMQPSYQPPVDDYDGGKKNKKGKKSVPVDENGRPLNYKTKVCEFWEKGTCTYGDDCNFRHSK</sequence>
<feature type="compositionally biased region" description="Polar residues" evidence="5">
    <location>
        <begin position="917"/>
        <end position="927"/>
    </location>
</feature>
<feature type="compositionally biased region" description="Basic residues" evidence="5">
    <location>
        <begin position="713"/>
        <end position="723"/>
    </location>
</feature>
<feature type="compositionally biased region" description="Low complexity" evidence="5">
    <location>
        <begin position="61"/>
        <end position="86"/>
    </location>
</feature>
<feature type="region of interest" description="Disordered" evidence="5">
    <location>
        <begin position="689"/>
        <end position="723"/>
    </location>
</feature>
<dbReference type="GeneID" id="19970757"/>
<dbReference type="eggNOG" id="ENOG502S0GX">
    <property type="taxonomic scope" value="Eukaryota"/>
</dbReference>
<feature type="region of interest" description="Disordered" evidence="5">
    <location>
        <begin position="645"/>
        <end position="670"/>
    </location>
</feature>
<feature type="region of interest" description="Disordered" evidence="5">
    <location>
        <begin position="286"/>
        <end position="343"/>
    </location>
</feature>
<feature type="compositionally biased region" description="Basic and acidic residues" evidence="5">
    <location>
        <begin position="653"/>
        <end position="662"/>
    </location>
</feature>
<reference evidence="7 8" key="1">
    <citation type="submission" date="2013-03" db="EMBL/GenBank/DDBJ databases">
        <title>The Genome Sequence of Phialophora europaea CBS 101466.</title>
        <authorList>
            <consortium name="The Broad Institute Genomics Platform"/>
            <person name="Cuomo C."/>
            <person name="de Hoog S."/>
            <person name="Gorbushina A."/>
            <person name="Walker B."/>
            <person name="Young S.K."/>
            <person name="Zeng Q."/>
            <person name="Gargeya S."/>
            <person name="Fitzgerald M."/>
            <person name="Haas B."/>
            <person name="Abouelleil A."/>
            <person name="Allen A.W."/>
            <person name="Alvarado L."/>
            <person name="Arachchi H.M."/>
            <person name="Berlin A.M."/>
            <person name="Chapman S.B."/>
            <person name="Gainer-Dewar J."/>
            <person name="Goldberg J."/>
            <person name="Griggs A."/>
            <person name="Gujja S."/>
            <person name="Hansen M."/>
            <person name="Howarth C."/>
            <person name="Imamovic A."/>
            <person name="Ireland A."/>
            <person name="Larimer J."/>
            <person name="McCowan C."/>
            <person name="Murphy C."/>
            <person name="Pearson M."/>
            <person name="Poon T.W."/>
            <person name="Priest M."/>
            <person name="Roberts A."/>
            <person name="Saif S."/>
            <person name="Shea T."/>
            <person name="Sisk P."/>
            <person name="Sykes S."/>
            <person name="Wortman J."/>
            <person name="Nusbaum C."/>
            <person name="Birren B."/>
        </authorList>
    </citation>
    <scope>NUCLEOTIDE SEQUENCE [LARGE SCALE GENOMIC DNA]</scope>
    <source>
        <strain evidence="7 8">CBS 101466</strain>
    </source>
</reference>
<feature type="compositionally biased region" description="Basic and acidic residues" evidence="5">
    <location>
        <begin position="574"/>
        <end position="587"/>
    </location>
</feature>
<feature type="compositionally biased region" description="Acidic residues" evidence="5">
    <location>
        <begin position="856"/>
        <end position="870"/>
    </location>
</feature>
<dbReference type="Pfam" id="PF00642">
    <property type="entry name" value="zf-CCCH"/>
    <property type="match status" value="1"/>
</dbReference>
<evidence type="ECO:0000256" key="4">
    <source>
        <dbReference type="PROSITE-ProRule" id="PRU00723"/>
    </source>
</evidence>
<name>W2RYH0_CYPE1</name>
<feature type="compositionally biased region" description="Polar residues" evidence="5">
    <location>
        <begin position="87"/>
        <end position="96"/>
    </location>
</feature>
<dbReference type="InParanoid" id="W2RYH0"/>
<dbReference type="OrthoDB" id="4347at2759"/>
<protein>
    <recommendedName>
        <fullName evidence="6">C3H1-type domain-containing protein</fullName>
    </recommendedName>
</protein>
<feature type="compositionally biased region" description="Basic and acidic residues" evidence="5">
    <location>
        <begin position="846"/>
        <end position="855"/>
    </location>
</feature>
<feature type="region of interest" description="Disordered" evidence="5">
    <location>
        <begin position="216"/>
        <end position="246"/>
    </location>
</feature>
<dbReference type="SUPFAM" id="SSF90229">
    <property type="entry name" value="CCCH zinc finger"/>
    <property type="match status" value="1"/>
</dbReference>
<dbReference type="InterPro" id="IPR000571">
    <property type="entry name" value="Znf_CCCH"/>
</dbReference>
<evidence type="ECO:0000256" key="5">
    <source>
        <dbReference type="SAM" id="MobiDB-lite"/>
    </source>
</evidence>
<accession>W2RYH0</accession>
<keyword evidence="8" id="KW-1185">Reference proteome</keyword>
<feature type="compositionally biased region" description="Polar residues" evidence="5">
    <location>
        <begin position="133"/>
        <end position="165"/>
    </location>
</feature>
<feature type="compositionally biased region" description="Low complexity" evidence="5">
    <location>
        <begin position="591"/>
        <end position="602"/>
    </location>
</feature>
<keyword evidence="1 4" id="KW-0479">Metal-binding</keyword>
<feature type="domain" description="C3H1-type" evidence="6">
    <location>
        <begin position="1040"/>
        <end position="1066"/>
    </location>
</feature>
<proteinExistence type="predicted"/>
<dbReference type="InterPro" id="IPR036855">
    <property type="entry name" value="Znf_CCCH_sf"/>
</dbReference>
<evidence type="ECO:0000313" key="8">
    <source>
        <dbReference type="Proteomes" id="UP000030752"/>
    </source>
</evidence>
<feature type="compositionally biased region" description="Basic and acidic residues" evidence="5">
    <location>
        <begin position="690"/>
        <end position="712"/>
    </location>
</feature>
<gene>
    <name evidence="7" type="ORF">HMPREF1541_03418</name>
</gene>
<feature type="compositionally biased region" description="Acidic residues" evidence="5">
    <location>
        <begin position="773"/>
        <end position="807"/>
    </location>
</feature>
<feature type="zinc finger region" description="C3H1-type" evidence="4">
    <location>
        <begin position="1040"/>
        <end position="1066"/>
    </location>
</feature>
<evidence type="ECO:0000256" key="1">
    <source>
        <dbReference type="ARBA" id="ARBA00022723"/>
    </source>
</evidence>
<feature type="region of interest" description="Disordered" evidence="5">
    <location>
        <begin position="1003"/>
        <end position="1038"/>
    </location>
</feature>
<dbReference type="Gene3D" id="4.10.1000.10">
    <property type="entry name" value="Zinc finger, CCCH-type"/>
    <property type="match status" value="1"/>
</dbReference>
<dbReference type="Proteomes" id="UP000030752">
    <property type="component" value="Unassembled WGS sequence"/>
</dbReference>
<feature type="region of interest" description="Disordered" evidence="5">
    <location>
        <begin position="132"/>
        <end position="189"/>
    </location>
</feature>
<evidence type="ECO:0000256" key="3">
    <source>
        <dbReference type="ARBA" id="ARBA00022833"/>
    </source>
</evidence>
<keyword evidence="2 4" id="KW-0863">Zinc-finger</keyword>
<feature type="compositionally biased region" description="Basic and acidic residues" evidence="5">
    <location>
        <begin position="823"/>
        <end position="834"/>
    </location>
</feature>
<dbReference type="VEuPathDB" id="FungiDB:HMPREF1541_03418"/>
<dbReference type="HOGENOM" id="CLU_008693_0_1_1"/>
<feature type="region of interest" description="Disordered" evidence="5">
    <location>
        <begin position="744"/>
        <end position="927"/>
    </location>
</feature>
<dbReference type="STRING" id="1220924.W2RYH0"/>
<feature type="compositionally biased region" description="Basic and acidic residues" evidence="5">
    <location>
        <begin position="871"/>
        <end position="884"/>
    </location>
</feature>
<feature type="compositionally biased region" description="Low complexity" evidence="5">
    <location>
        <begin position="100"/>
        <end position="112"/>
    </location>
</feature>
<dbReference type="RefSeq" id="XP_008715991.1">
    <property type="nucleotide sequence ID" value="XM_008717769.1"/>
</dbReference>
<dbReference type="PROSITE" id="PS50103">
    <property type="entry name" value="ZF_C3H1"/>
    <property type="match status" value="1"/>
</dbReference>
<organism evidence="7 8">
    <name type="scientific">Cyphellophora europaea (strain CBS 101466)</name>
    <name type="common">Phialophora europaea</name>
    <dbReference type="NCBI Taxonomy" id="1220924"/>
    <lineage>
        <taxon>Eukaryota</taxon>
        <taxon>Fungi</taxon>
        <taxon>Dikarya</taxon>
        <taxon>Ascomycota</taxon>
        <taxon>Pezizomycotina</taxon>
        <taxon>Eurotiomycetes</taxon>
        <taxon>Chaetothyriomycetidae</taxon>
        <taxon>Chaetothyriales</taxon>
        <taxon>Cyphellophoraceae</taxon>
        <taxon>Cyphellophora</taxon>
    </lineage>
</organism>
<feature type="compositionally biased region" description="Basic and acidic residues" evidence="5">
    <location>
        <begin position="744"/>
        <end position="772"/>
    </location>
</feature>
<dbReference type="GO" id="GO:0008270">
    <property type="term" value="F:zinc ion binding"/>
    <property type="evidence" value="ECO:0007669"/>
    <property type="project" value="UniProtKB-KW"/>
</dbReference>
<feature type="compositionally biased region" description="Polar residues" evidence="5">
    <location>
        <begin position="216"/>
        <end position="236"/>
    </location>
</feature>
<feature type="region of interest" description="Disordered" evidence="5">
    <location>
        <begin position="535"/>
        <end position="602"/>
    </location>
</feature>
<evidence type="ECO:0000256" key="2">
    <source>
        <dbReference type="ARBA" id="ARBA00022771"/>
    </source>
</evidence>
<dbReference type="EMBL" id="KB822719">
    <property type="protein sequence ID" value="ETN41482.1"/>
    <property type="molecule type" value="Genomic_DNA"/>
</dbReference>
<dbReference type="AlphaFoldDB" id="W2RYH0"/>
<feature type="compositionally biased region" description="Pro residues" evidence="5">
    <location>
        <begin position="168"/>
        <end position="178"/>
    </location>
</feature>
<feature type="region of interest" description="Disordered" evidence="5">
    <location>
        <begin position="36"/>
        <end position="112"/>
    </location>
</feature>
<keyword evidence="3 4" id="KW-0862">Zinc</keyword>
<dbReference type="SMART" id="SM00356">
    <property type="entry name" value="ZnF_C3H1"/>
    <property type="match status" value="1"/>
</dbReference>
<evidence type="ECO:0000313" key="7">
    <source>
        <dbReference type="EMBL" id="ETN41482.1"/>
    </source>
</evidence>